<reference evidence="2" key="2">
    <citation type="submission" date="2021-04" db="EMBL/GenBank/DDBJ databases">
        <authorList>
            <person name="Gilroy R."/>
        </authorList>
    </citation>
    <scope>NUCLEOTIDE SEQUENCE</scope>
    <source>
        <strain evidence="2">CHK169-2315</strain>
    </source>
</reference>
<keyword evidence="1" id="KW-0812">Transmembrane</keyword>
<comment type="caution">
    <text evidence="2">The sequence shown here is derived from an EMBL/GenBank/DDBJ whole genome shotgun (WGS) entry which is preliminary data.</text>
</comment>
<dbReference type="EMBL" id="DXHX01000041">
    <property type="protein sequence ID" value="HIV74020.1"/>
    <property type="molecule type" value="Genomic_DNA"/>
</dbReference>
<protein>
    <submittedName>
        <fullName evidence="2">Uncharacterized protein</fullName>
    </submittedName>
</protein>
<evidence type="ECO:0000313" key="3">
    <source>
        <dbReference type="Proteomes" id="UP000823937"/>
    </source>
</evidence>
<name>A0A9D1TJB1_9BACI</name>
<sequence length="217" mass="25181">MLDKIKGQAEKFWHTLDKVFVTKLIITVFFSTTIGIFLGLFMLQVTGEEQVETMTEDNIVKKPTALENISFYIVQAGLFEEKSNAEATRDKHEGAYIWEEDGKYYLFIDVSFKKETLEKKYQNNDTVFLKEWTIDMGEINFSEEEIIYLESLVVWLESQLLGTDDAHALDRLQALTVSKDSMLYDIYKMIQDTDKKAWAKGKILQLLFAIEKNLQNG</sequence>
<gene>
    <name evidence="2" type="ORF">H9895_02945</name>
</gene>
<dbReference type="AlphaFoldDB" id="A0A9D1TJB1"/>
<organism evidence="2 3">
    <name type="scientific">Candidatus Pseudogracilibacillus intestinigallinarum</name>
    <dbReference type="NCBI Taxonomy" id="2838742"/>
    <lineage>
        <taxon>Bacteria</taxon>
        <taxon>Bacillati</taxon>
        <taxon>Bacillota</taxon>
        <taxon>Bacilli</taxon>
        <taxon>Bacillales</taxon>
        <taxon>Bacillaceae</taxon>
        <taxon>Pseudogracilibacillus</taxon>
    </lineage>
</organism>
<proteinExistence type="predicted"/>
<reference evidence="2" key="1">
    <citation type="journal article" date="2021" name="PeerJ">
        <title>Extensive microbial diversity within the chicken gut microbiome revealed by metagenomics and culture.</title>
        <authorList>
            <person name="Gilroy R."/>
            <person name="Ravi A."/>
            <person name="Getino M."/>
            <person name="Pursley I."/>
            <person name="Horton D.L."/>
            <person name="Alikhan N.F."/>
            <person name="Baker D."/>
            <person name="Gharbi K."/>
            <person name="Hall N."/>
            <person name="Watson M."/>
            <person name="Adriaenssens E.M."/>
            <person name="Foster-Nyarko E."/>
            <person name="Jarju S."/>
            <person name="Secka A."/>
            <person name="Antonio M."/>
            <person name="Oren A."/>
            <person name="Chaudhuri R.R."/>
            <person name="La Ragione R."/>
            <person name="Hildebrand F."/>
            <person name="Pallen M.J."/>
        </authorList>
    </citation>
    <scope>NUCLEOTIDE SEQUENCE</scope>
    <source>
        <strain evidence="2">CHK169-2315</strain>
    </source>
</reference>
<evidence type="ECO:0000313" key="2">
    <source>
        <dbReference type="EMBL" id="HIV74020.1"/>
    </source>
</evidence>
<feature type="transmembrane region" description="Helical" evidence="1">
    <location>
        <begin position="20"/>
        <end position="43"/>
    </location>
</feature>
<keyword evidence="1" id="KW-0472">Membrane</keyword>
<evidence type="ECO:0000256" key="1">
    <source>
        <dbReference type="SAM" id="Phobius"/>
    </source>
</evidence>
<accession>A0A9D1TJB1</accession>
<keyword evidence="1" id="KW-1133">Transmembrane helix</keyword>
<dbReference type="Proteomes" id="UP000823937">
    <property type="component" value="Unassembled WGS sequence"/>
</dbReference>